<dbReference type="Proteomes" id="UP000694864">
    <property type="component" value="Chromosome 11"/>
</dbReference>
<evidence type="ECO:0000313" key="10">
    <source>
        <dbReference type="RefSeq" id="XP_010441542.1"/>
    </source>
</evidence>
<evidence type="ECO:0000313" key="6">
    <source>
        <dbReference type="RefSeq" id="XP_010441537.1"/>
    </source>
</evidence>
<evidence type="ECO:0000313" key="5">
    <source>
        <dbReference type="RefSeq" id="XP_010441536.1"/>
    </source>
</evidence>
<accession>A0ABM0UI87</accession>
<evidence type="ECO:0000313" key="7">
    <source>
        <dbReference type="RefSeq" id="XP_010441538.1"/>
    </source>
</evidence>
<evidence type="ECO:0000256" key="2">
    <source>
        <dbReference type="SAM" id="SignalP"/>
    </source>
</evidence>
<dbReference type="RefSeq" id="XP_010441536.1">
    <property type="nucleotide sequence ID" value="XM_010443234.2"/>
</dbReference>
<sequence length="254" mass="29332">MVARMKSHSSLSYLLLMSVFTALKHISFASEFFRDKEESLKEENMRDSNEEEPYMILRENHYCRRFEYIIGVSCSGELRSLENLSFTKIKNLERQQNLSKWKDERASTTRGLIDRGTAIREANFKGSLLDRIAALETRLFQICLELESSSASSTSTGGSGETSSQRIKKDLTKTLPIFSSNVNPFHVPLQHPQDPRDMEEKIEEEKDEEINLEKPLLEKKKIKKNDANETCNPKKKKKKTNSPKKWCRFSLLGC</sequence>
<reference evidence="4 5" key="3">
    <citation type="submission" date="2025-05" db="UniProtKB">
        <authorList>
            <consortium name="RefSeq"/>
        </authorList>
    </citation>
    <scope>IDENTIFICATION</scope>
    <source>
        <tissue evidence="4 5">Leaf</tissue>
    </source>
</reference>
<organism evidence="3 5">
    <name type="scientific">Camelina sativa</name>
    <name type="common">False flax</name>
    <name type="synonym">Myagrum sativum</name>
    <dbReference type="NCBI Taxonomy" id="90675"/>
    <lineage>
        <taxon>Eukaryota</taxon>
        <taxon>Viridiplantae</taxon>
        <taxon>Streptophyta</taxon>
        <taxon>Embryophyta</taxon>
        <taxon>Tracheophyta</taxon>
        <taxon>Spermatophyta</taxon>
        <taxon>Magnoliopsida</taxon>
        <taxon>eudicotyledons</taxon>
        <taxon>Gunneridae</taxon>
        <taxon>Pentapetalae</taxon>
        <taxon>rosids</taxon>
        <taxon>malvids</taxon>
        <taxon>Brassicales</taxon>
        <taxon>Brassicaceae</taxon>
        <taxon>Camelineae</taxon>
        <taxon>Camelina</taxon>
    </lineage>
</organism>
<dbReference type="GeneID" id="104724693"/>
<reference evidence="3" key="2">
    <citation type="journal article" date="2014" name="Nat. Commun.">
        <title>The emerging biofuel crop Camelina sativa retains a highly undifferentiated hexaploid genome structure.</title>
        <authorList>
            <person name="Kagale S."/>
            <person name="Koh C."/>
            <person name="Nixon J."/>
            <person name="Bollina V."/>
            <person name="Clarke W.E."/>
            <person name="Tuteja R."/>
            <person name="Spillane C."/>
            <person name="Robinson S.J."/>
            <person name="Links M.G."/>
            <person name="Clarke C."/>
            <person name="Higgins E.E."/>
            <person name="Huebert T."/>
            <person name="Sharpe A.G."/>
            <person name="Parkin I.A."/>
        </authorList>
    </citation>
    <scope>NUCLEOTIDE SEQUENCE [LARGE SCALE GENOMIC DNA]</scope>
    <source>
        <strain evidence="3">r\DH55</strain>
    </source>
</reference>
<gene>
    <name evidence="4 5 6 7 8 9 10" type="primary">LOC104724693</name>
</gene>
<evidence type="ECO:0000313" key="4">
    <source>
        <dbReference type="RefSeq" id="XP_010441535.1"/>
    </source>
</evidence>
<reference evidence="3" key="1">
    <citation type="journal article" date="1997" name="Nucleic Acids Res.">
        <title>tRNAscan-SE: a program for improved detection of transfer RNA genes in genomic sequence.</title>
        <authorList>
            <person name="Lowe T.M."/>
            <person name="Eddy S.R."/>
        </authorList>
    </citation>
    <scope>NUCLEOTIDE SEQUENCE [LARGE SCALE GENOMIC DNA]</scope>
    <source>
        <strain evidence="3">r\DH55</strain>
    </source>
</reference>
<keyword evidence="2" id="KW-0732">Signal</keyword>
<dbReference type="PANTHER" id="PTHR34190">
    <property type="entry name" value="EXPRESSED PROTEIN"/>
    <property type="match status" value="1"/>
</dbReference>
<dbReference type="RefSeq" id="XP_010441541.1">
    <property type="nucleotide sequence ID" value="XM_010443239.2"/>
</dbReference>
<evidence type="ECO:0000313" key="9">
    <source>
        <dbReference type="RefSeq" id="XP_010441541.1"/>
    </source>
</evidence>
<evidence type="ECO:0000313" key="8">
    <source>
        <dbReference type="RefSeq" id="XP_010441539.1"/>
    </source>
</evidence>
<feature type="region of interest" description="Disordered" evidence="1">
    <location>
        <begin position="202"/>
        <end position="221"/>
    </location>
</feature>
<feature type="chain" id="PRO_5045021552" evidence="2">
    <location>
        <begin position="30"/>
        <end position="254"/>
    </location>
</feature>
<dbReference type="RefSeq" id="XP_010441539.1">
    <property type="nucleotide sequence ID" value="XM_010443237.2"/>
</dbReference>
<feature type="signal peptide" evidence="2">
    <location>
        <begin position="1"/>
        <end position="29"/>
    </location>
</feature>
<keyword evidence="3" id="KW-1185">Reference proteome</keyword>
<name>A0ABM0UI87_CAMSA</name>
<dbReference type="RefSeq" id="XP_010441535.1">
    <property type="nucleotide sequence ID" value="XM_010443233.2"/>
</dbReference>
<evidence type="ECO:0000256" key="1">
    <source>
        <dbReference type="SAM" id="MobiDB-lite"/>
    </source>
</evidence>
<feature type="compositionally biased region" description="Basic and acidic residues" evidence="1">
    <location>
        <begin position="209"/>
        <end position="221"/>
    </location>
</feature>
<proteinExistence type="predicted"/>
<dbReference type="RefSeq" id="XP_010441537.1">
    <property type="nucleotide sequence ID" value="XM_010443235.2"/>
</dbReference>
<dbReference type="RefSeq" id="XP_010441538.1">
    <property type="nucleotide sequence ID" value="XM_010443236.2"/>
</dbReference>
<protein>
    <submittedName>
        <fullName evidence="4 5">Uncharacterized protein LOC104724693 isoform X1</fullName>
    </submittedName>
</protein>
<dbReference type="RefSeq" id="XP_010441542.1">
    <property type="nucleotide sequence ID" value="XM_010443240.2"/>
</dbReference>
<dbReference type="PANTHER" id="PTHR34190:SF3">
    <property type="entry name" value="MICROSPORE-SPECIFIC PROMOTER 2"/>
    <property type="match status" value="1"/>
</dbReference>
<evidence type="ECO:0000313" key="3">
    <source>
        <dbReference type="Proteomes" id="UP000694864"/>
    </source>
</evidence>